<dbReference type="InParanoid" id="A0A2P6NJP7"/>
<dbReference type="SUPFAM" id="SSF48350">
    <property type="entry name" value="GTPase activation domain, GAP"/>
    <property type="match status" value="1"/>
</dbReference>
<dbReference type="Pfam" id="PF00620">
    <property type="entry name" value="RhoGAP"/>
    <property type="match status" value="1"/>
</dbReference>
<dbReference type="InterPro" id="IPR008936">
    <property type="entry name" value="Rho_GTPase_activation_prot"/>
</dbReference>
<dbReference type="SMART" id="SM00324">
    <property type="entry name" value="RhoGAP"/>
    <property type="match status" value="1"/>
</dbReference>
<dbReference type="AlphaFoldDB" id="A0A2P6NJP7"/>
<evidence type="ECO:0000259" key="3">
    <source>
        <dbReference type="PROSITE" id="PS50238"/>
    </source>
</evidence>
<protein>
    <recommendedName>
        <fullName evidence="3">Rho-GAP domain-containing protein</fullName>
    </recommendedName>
</protein>
<dbReference type="Gene3D" id="2.60.40.10">
    <property type="entry name" value="Immunoglobulins"/>
    <property type="match status" value="1"/>
</dbReference>
<keyword evidence="5" id="KW-1185">Reference proteome</keyword>
<dbReference type="PANTHER" id="PTHR23177">
    <property type="entry name" value="MKIAA1688 PROTEIN"/>
    <property type="match status" value="1"/>
</dbReference>
<reference evidence="4 5" key="1">
    <citation type="journal article" date="2018" name="Genome Biol. Evol.">
        <title>Multiple Roots of Fruiting Body Formation in Amoebozoa.</title>
        <authorList>
            <person name="Hillmann F."/>
            <person name="Forbes G."/>
            <person name="Novohradska S."/>
            <person name="Ferling I."/>
            <person name="Riege K."/>
            <person name="Groth M."/>
            <person name="Westermann M."/>
            <person name="Marz M."/>
            <person name="Spaller T."/>
            <person name="Winckler T."/>
            <person name="Schaap P."/>
            <person name="Glockner G."/>
        </authorList>
    </citation>
    <scope>NUCLEOTIDE SEQUENCE [LARGE SCALE GENOMIC DNA]</scope>
    <source>
        <strain evidence="4 5">Jena</strain>
    </source>
</reference>
<dbReference type="CDD" id="cd00159">
    <property type="entry name" value="RhoGAP"/>
    <property type="match status" value="1"/>
</dbReference>
<evidence type="ECO:0000313" key="5">
    <source>
        <dbReference type="Proteomes" id="UP000241769"/>
    </source>
</evidence>
<evidence type="ECO:0000313" key="4">
    <source>
        <dbReference type="EMBL" id="PRP84188.1"/>
    </source>
</evidence>
<dbReference type="PANTHER" id="PTHR23177:SF35">
    <property type="entry name" value="RHO GTPASE-ACTIVATING PROTEIN GACA"/>
    <property type="match status" value="1"/>
</dbReference>
<sequence length="315" mass="34914">MGIGSHKAAPPPVRGSQTPADPGIAPLEIKPQAIDIRETNLNRPIVNEVVLTNVDTRKVRFRFDPVIPPSISLEFTPAVGVLDRGRSRTIRITTTIKEKKNLNFKITLRIDGAQSLFINMKIFAENGVFGVDPLLLDQVEDGGRTVPLVLANLRRLLVEKGGQRSEGIFRLAGEQNEILRLKESLNQKRYDAVTTNDVNAIASLMKIWFRDLPTPILNVLPDTTIMNFHDASDCVQAYHSLPEPQKTLISWLLDFLVEVSSFSAQNKMTAQNIAIVIAPNLYDISTPNPMEGLILSQKCAQFLFQLLNSKIAGAL</sequence>
<dbReference type="InterPro" id="IPR000198">
    <property type="entry name" value="RhoGAP_dom"/>
</dbReference>
<name>A0A2P6NJP7_9EUKA</name>
<dbReference type="EMBL" id="MDYQ01000068">
    <property type="protein sequence ID" value="PRP84188.1"/>
    <property type="molecule type" value="Genomic_DNA"/>
</dbReference>
<dbReference type="STRING" id="1890364.A0A2P6NJP7"/>
<dbReference type="InterPro" id="IPR013783">
    <property type="entry name" value="Ig-like_fold"/>
</dbReference>
<dbReference type="InterPro" id="IPR044785">
    <property type="entry name" value="RopGAP1-5"/>
</dbReference>
<feature type="region of interest" description="Disordered" evidence="2">
    <location>
        <begin position="1"/>
        <end position="24"/>
    </location>
</feature>
<keyword evidence="1" id="KW-0343">GTPase activation</keyword>
<gene>
    <name evidence="4" type="ORF">PROFUN_08388</name>
</gene>
<dbReference type="PROSITE" id="PS50238">
    <property type="entry name" value="RHOGAP"/>
    <property type="match status" value="1"/>
</dbReference>
<dbReference type="GO" id="GO:0005096">
    <property type="term" value="F:GTPase activator activity"/>
    <property type="evidence" value="ECO:0007669"/>
    <property type="project" value="UniProtKB-KW"/>
</dbReference>
<accession>A0A2P6NJP7</accession>
<dbReference type="GO" id="GO:0007165">
    <property type="term" value="P:signal transduction"/>
    <property type="evidence" value="ECO:0007669"/>
    <property type="project" value="InterPro"/>
</dbReference>
<feature type="domain" description="Rho-GAP" evidence="3">
    <location>
        <begin position="133"/>
        <end position="315"/>
    </location>
</feature>
<evidence type="ECO:0000256" key="1">
    <source>
        <dbReference type="ARBA" id="ARBA00022468"/>
    </source>
</evidence>
<dbReference type="Gene3D" id="1.10.555.10">
    <property type="entry name" value="Rho GTPase activation protein"/>
    <property type="match status" value="1"/>
</dbReference>
<evidence type="ECO:0000256" key="2">
    <source>
        <dbReference type="SAM" id="MobiDB-lite"/>
    </source>
</evidence>
<dbReference type="OrthoDB" id="185175at2759"/>
<organism evidence="4 5">
    <name type="scientific">Planoprotostelium fungivorum</name>
    <dbReference type="NCBI Taxonomy" id="1890364"/>
    <lineage>
        <taxon>Eukaryota</taxon>
        <taxon>Amoebozoa</taxon>
        <taxon>Evosea</taxon>
        <taxon>Variosea</taxon>
        <taxon>Cavosteliida</taxon>
        <taxon>Cavosteliaceae</taxon>
        <taxon>Planoprotostelium</taxon>
    </lineage>
</organism>
<dbReference type="Proteomes" id="UP000241769">
    <property type="component" value="Unassembled WGS sequence"/>
</dbReference>
<proteinExistence type="predicted"/>
<comment type="caution">
    <text evidence="4">The sequence shown here is derived from an EMBL/GenBank/DDBJ whole genome shotgun (WGS) entry which is preliminary data.</text>
</comment>